<dbReference type="InterPro" id="IPR052917">
    <property type="entry name" value="Stress-Dev_Protein"/>
</dbReference>
<feature type="domain" description="General stress protein FMN-binding split barrel" evidence="1">
    <location>
        <begin position="24"/>
        <end position="175"/>
    </location>
</feature>
<dbReference type="PANTHER" id="PTHR34818:SF1">
    <property type="entry name" value="PROTEIN BLI-3"/>
    <property type="match status" value="1"/>
</dbReference>
<evidence type="ECO:0000259" key="1">
    <source>
        <dbReference type="Pfam" id="PF16242"/>
    </source>
</evidence>
<dbReference type="PANTHER" id="PTHR34818">
    <property type="entry name" value="PROTEIN BLI-3"/>
    <property type="match status" value="1"/>
</dbReference>
<dbReference type="Proteomes" id="UP001345691">
    <property type="component" value="Unassembled WGS sequence"/>
</dbReference>
<dbReference type="STRING" id="1016849.A0A0D1Y9Z3"/>
<organism evidence="3 4">
    <name type="scientific">Exophiala sideris</name>
    <dbReference type="NCBI Taxonomy" id="1016849"/>
    <lineage>
        <taxon>Eukaryota</taxon>
        <taxon>Fungi</taxon>
        <taxon>Dikarya</taxon>
        <taxon>Ascomycota</taxon>
        <taxon>Pezizomycotina</taxon>
        <taxon>Eurotiomycetes</taxon>
        <taxon>Chaetothyriomycetidae</taxon>
        <taxon>Chaetothyriales</taxon>
        <taxon>Herpotrichiellaceae</taxon>
        <taxon>Exophiala</taxon>
    </lineage>
</organism>
<reference evidence="3 4" key="1">
    <citation type="submission" date="2015-01" db="EMBL/GenBank/DDBJ databases">
        <title>The Genome Sequence of Exophiala sideris CBS121828.</title>
        <authorList>
            <consortium name="The Broad Institute Genomics Platform"/>
            <person name="Cuomo C."/>
            <person name="de Hoog S."/>
            <person name="Gorbushina A."/>
            <person name="Stielow B."/>
            <person name="Teixiera M."/>
            <person name="Abouelleil A."/>
            <person name="Chapman S.B."/>
            <person name="Priest M."/>
            <person name="Young S.K."/>
            <person name="Wortman J."/>
            <person name="Nusbaum C."/>
            <person name="Birren B."/>
        </authorList>
    </citation>
    <scope>NUCLEOTIDE SEQUENCE [LARGE SCALE GENOMIC DNA]</scope>
    <source>
        <strain evidence="3 4">CBS 121828</strain>
    </source>
</reference>
<name>A0A0D1Y9Z3_9EURO</name>
<evidence type="ECO:0000313" key="2">
    <source>
        <dbReference type="EMBL" id="KAK5066350.1"/>
    </source>
</evidence>
<dbReference type="InterPro" id="IPR012349">
    <property type="entry name" value="Split_barrel_FMN-bd"/>
</dbReference>
<sequence length="197" mass="21312">MTSSQPADPYTAKNSEDPSLEIKVNDLNTFIKGQKFGMFTTVAQSGVLASRCMAIAAQENDIDLLFHTNTESGKTDDIENDSHVNVAFLSSDGSWASISGKANVITDRSVVKKYYSPALKTWVGDLGDGKHDGSENDPRIGVIKVKATTVTYAVAQGNFISRGVEMVQGVITGEAAKVNQIRGISEQELEQWRSKHA</sequence>
<dbReference type="Gene3D" id="2.30.110.10">
    <property type="entry name" value="Electron Transport, Fmn-binding Protein, Chain A"/>
    <property type="match status" value="1"/>
</dbReference>
<keyword evidence="5" id="KW-1185">Reference proteome</keyword>
<dbReference type="AlphaFoldDB" id="A0A0D1Y9Z3"/>
<protein>
    <recommendedName>
        <fullName evidence="1">General stress protein FMN-binding split barrel domain-containing protein</fullName>
    </recommendedName>
</protein>
<dbReference type="HOGENOM" id="CLU_091428_0_0_1"/>
<gene>
    <name evidence="2" type="ORF">LTR69_002869</name>
    <name evidence="3" type="ORF">PV11_07347</name>
</gene>
<dbReference type="Proteomes" id="UP000053599">
    <property type="component" value="Unassembled WGS sequence"/>
</dbReference>
<proteinExistence type="predicted"/>
<dbReference type="InterPro" id="IPR038725">
    <property type="entry name" value="YdaG_split_barrel_FMN-bd"/>
</dbReference>
<evidence type="ECO:0000313" key="3">
    <source>
        <dbReference type="EMBL" id="KIV79802.1"/>
    </source>
</evidence>
<dbReference type="EMBL" id="JAVRRF010000004">
    <property type="protein sequence ID" value="KAK5066350.1"/>
    <property type="molecule type" value="Genomic_DNA"/>
</dbReference>
<evidence type="ECO:0000313" key="5">
    <source>
        <dbReference type="Proteomes" id="UP001345691"/>
    </source>
</evidence>
<dbReference type="EMBL" id="KN846953">
    <property type="protein sequence ID" value="KIV79802.1"/>
    <property type="molecule type" value="Genomic_DNA"/>
</dbReference>
<accession>A0A0D1Y9Z3</accession>
<dbReference type="OrthoDB" id="434253at2759"/>
<evidence type="ECO:0000313" key="4">
    <source>
        <dbReference type="Proteomes" id="UP000053599"/>
    </source>
</evidence>
<dbReference type="SUPFAM" id="SSF50475">
    <property type="entry name" value="FMN-binding split barrel"/>
    <property type="match status" value="1"/>
</dbReference>
<reference evidence="2 5" key="2">
    <citation type="submission" date="2023-08" db="EMBL/GenBank/DDBJ databases">
        <title>Black Yeasts Isolated from many extreme environments.</title>
        <authorList>
            <person name="Coleine C."/>
            <person name="Stajich J.E."/>
            <person name="Selbmann L."/>
        </authorList>
    </citation>
    <scope>NUCLEOTIDE SEQUENCE [LARGE SCALE GENOMIC DNA]</scope>
    <source>
        <strain evidence="2 5">CCFEE 6328</strain>
    </source>
</reference>
<dbReference type="Pfam" id="PF16242">
    <property type="entry name" value="Pyrid_ox_like"/>
    <property type="match status" value="1"/>
</dbReference>